<evidence type="ECO:0000313" key="3">
    <source>
        <dbReference type="EMBL" id="KAG5182301.1"/>
    </source>
</evidence>
<evidence type="ECO:0000256" key="1">
    <source>
        <dbReference type="SAM" id="MobiDB-lite"/>
    </source>
</evidence>
<evidence type="ECO:0000313" key="4">
    <source>
        <dbReference type="Proteomes" id="UP000664859"/>
    </source>
</evidence>
<feature type="signal peptide" evidence="2">
    <location>
        <begin position="1"/>
        <end position="19"/>
    </location>
</feature>
<dbReference type="EMBL" id="JAFCMP010000257">
    <property type="protein sequence ID" value="KAG5182301.1"/>
    <property type="molecule type" value="Genomic_DNA"/>
</dbReference>
<keyword evidence="2" id="KW-0732">Signal</keyword>
<evidence type="ECO:0000256" key="2">
    <source>
        <dbReference type="SAM" id="SignalP"/>
    </source>
</evidence>
<feature type="chain" id="PRO_5032302071" description="Secreted protein" evidence="2">
    <location>
        <begin position="20"/>
        <end position="80"/>
    </location>
</feature>
<sequence length="80" mass="8185">MMWIGGLSTSLVFSARAGAMRGRGGGGGHKVAWQAQGHRISGGRGHARTVDVPHNSAPLARRSSAYSDSRAAAVQASLAT</sequence>
<protein>
    <recommendedName>
        <fullName evidence="5">Secreted protein</fullName>
    </recommendedName>
</protein>
<reference evidence="3" key="1">
    <citation type="submission" date="2021-02" db="EMBL/GenBank/DDBJ databases">
        <title>First Annotated Genome of the Yellow-green Alga Tribonema minus.</title>
        <authorList>
            <person name="Mahan K.M."/>
        </authorList>
    </citation>
    <scope>NUCLEOTIDE SEQUENCE</scope>
    <source>
        <strain evidence="3">UTEX B ZZ1240</strain>
    </source>
</reference>
<feature type="compositionally biased region" description="Low complexity" evidence="1">
    <location>
        <begin position="60"/>
        <end position="69"/>
    </location>
</feature>
<gene>
    <name evidence="3" type="ORF">JKP88DRAFT_221398</name>
</gene>
<dbReference type="Proteomes" id="UP000664859">
    <property type="component" value="Unassembled WGS sequence"/>
</dbReference>
<name>A0A835YVS0_9STRA</name>
<organism evidence="3 4">
    <name type="scientific">Tribonema minus</name>
    <dbReference type="NCBI Taxonomy" id="303371"/>
    <lineage>
        <taxon>Eukaryota</taxon>
        <taxon>Sar</taxon>
        <taxon>Stramenopiles</taxon>
        <taxon>Ochrophyta</taxon>
        <taxon>PX clade</taxon>
        <taxon>Xanthophyceae</taxon>
        <taxon>Tribonematales</taxon>
        <taxon>Tribonemataceae</taxon>
        <taxon>Tribonema</taxon>
    </lineage>
</organism>
<dbReference type="AlphaFoldDB" id="A0A835YVS0"/>
<feature type="region of interest" description="Disordered" evidence="1">
    <location>
        <begin position="37"/>
        <end position="69"/>
    </location>
</feature>
<evidence type="ECO:0008006" key="5">
    <source>
        <dbReference type="Google" id="ProtNLM"/>
    </source>
</evidence>
<comment type="caution">
    <text evidence="3">The sequence shown here is derived from an EMBL/GenBank/DDBJ whole genome shotgun (WGS) entry which is preliminary data.</text>
</comment>
<keyword evidence="4" id="KW-1185">Reference proteome</keyword>
<proteinExistence type="predicted"/>
<accession>A0A835YVS0</accession>